<comment type="caution">
    <text evidence="1">The sequence shown here is derived from an EMBL/GenBank/DDBJ whole genome shotgun (WGS) entry which is preliminary data.</text>
</comment>
<name>W1YIL4_9ZZZZ</name>
<dbReference type="EMBL" id="AZMM01003745">
    <property type="protein sequence ID" value="ETJ42287.1"/>
    <property type="molecule type" value="Genomic_DNA"/>
</dbReference>
<accession>W1YIL4</accession>
<dbReference type="AlphaFoldDB" id="W1YIL4"/>
<protein>
    <submittedName>
        <fullName evidence="1">Uncharacterized protein</fullName>
    </submittedName>
</protein>
<proteinExistence type="predicted"/>
<feature type="non-terminal residue" evidence="1">
    <location>
        <position position="1"/>
    </location>
</feature>
<reference evidence="1" key="1">
    <citation type="submission" date="2013-12" db="EMBL/GenBank/DDBJ databases">
        <title>A Varibaculum cambriense genome reconstructed from a premature infant gut community with otherwise low bacterial novelty that shifts toward anaerobic metabolism during the third week of life.</title>
        <authorList>
            <person name="Brown C.T."/>
            <person name="Sharon I."/>
            <person name="Thomas B.C."/>
            <person name="Castelle C.J."/>
            <person name="Morowitz M.J."/>
            <person name="Banfield J.F."/>
        </authorList>
    </citation>
    <scope>NUCLEOTIDE SEQUENCE</scope>
</reference>
<evidence type="ECO:0000313" key="1">
    <source>
        <dbReference type="EMBL" id="ETJ42287.1"/>
    </source>
</evidence>
<organism evidence="1">
    <name type="scientific">human gut metagenome</name>
    <dbReference type="NCBI Taxonomy" id="408170"/>
    <lineage>
        <taxon>unclassified sequences</taxon>
        <taxon>metagenomes</taxon>
        <taxon>organismal metagenomes</taxon>
    </lineage>
</organism>
<gene>
    <name evidence="1" type="ORF">Q604_UNBC03745G0001</name>
</gene>
<sequence>LRHYMNETIWFAAKETVKNKASEEPTAADEHVVDLRKAINEPMGSNDYNKVDLRSAIQQ</sequence>